<feature type="binding site" evidence="14">
    <location>
        <position position="88"/>
    </location>
    <ligand>
        <name>Mn(2+)</name>
        <dbReference type="ChEBI" id="CHEBI:29035"/>
        <label>1</label>
    </ligand>
</feature>
<dbReference type="GO" id="GO:0043657">
    <property type="term" value="C:host cell"/>
    <property type="evidence" value="ECO:0007669"/>
    <property type="project" value="UniProtKB-SubCell"/>
</dbReference>
<keyword evidence="2 14" id="KW-0696">RNA-directed RNA polymerase</keyword>
<dbReference type="NCBIfam" id="TIGR04202">
    <property type="entry name" value="capSnatchArena"/>
    <property type="match status" value="1"/>
</dbReference>
<dbReference type="PIRSF" id="PIRSF000836">
    <property type="entry name" value="L_ArenaV"/>
    <property type="match status" value="1"/>
</dbReference>
<feature type="binding site" evidence="14">
    <location>
        <position position="101"/>
    </location>
    <ligand>
        <name>Mn(2+)</name>
        <dbReference type="ChEBI" id="CHEBI:29035"/>
        <label>1</label>
    </ligand>
</feature>
<evidence type="ECO:0000256" key="5">
    <source>
        <dbReference type="ARBA" id="ARBA00022715"/>
    </source>
</evidence>
<keyword evidence="7 14" id="KW-0547">Nucleotide-binding</keyword>
<dbReference type="InterPro" id="IPR048006">
    <property type="entry name" value="CapSnatch_bunyavir"/>
</dbReference>
<dbReference type="EC" id="2.7.7.48" evidence="14"/>
<keyword evidence="10 14" id="KW-0946">Virion</keyword>
<keyword evidence="5 14" id="KW-1157">Cap snatching</keyword>
<dbReference type="EC" id="3.1.-.-" evidence="14"/>
<feature type="active site" evidence="14">
    <location>
        <position position="114"/>
    </location>
</feature>
<feature type="binding site" evidence="14">
    <location>
        <position position="51"/>
    </location>
    <ligand>
        <name>Mn(2+)</name>
        <dbReference type="ChEBI" id="CHEBI:29035"/>
        <label>1</label>
    </ligand>
</feature>
<evidence type="ECO:0000256" key="4">
    <source>
        <dbReference type="ARBA" id="ARBA00022695"/>
    </source>
</evidence>
<dbReference type="GO" id="GO:0016787">
    <property type="term" value="F:hydrolase activity"/>
    <property type="evidence" value="ECO:0007669"/>
    <property type="project" value="UniProtKB-KW"/>
</dbReference>
<keyword evidence="11 14" id="KW-0693">Viral RNA replication</keyword>
<dbReference type="GO" id="GO:0075526">
    <property type="term" value="P:cap snatching"/>
    <property type="evidence" value="ECO:0007669"/>
    <property type="project" value="UniProtKB-UniRule"/>
</dbReference>
<evidence type="ECO:0000313" key="17">
    <source>
        <dbReference type="EMBL" id="QLA46853.1"/>
    </source>
</evidence>
<evidence type="ECO:0000256" key="9">
    <source>
        <dbReference type="ARBA" id="ARBA00022842"/>
    </source>
</evidence>
<comment type="subunit">
    <text evidence="14">Homomultimer; the oligomeric structure is essential for the polymerase activity. Interacts with nucleoprotein N. Interacts with protein Z; this interaction inhibits viral transcription and replication, Z partially blocks the product exit tunnel for the releasing nascent RNA product.</text>
</comment>
<comment type="function">
    <text evidence="14">RNA-dependent RNA polymerase, which is responsible for the replication and transcription of the viral RNA genome using antigenomic RNA as an intermediate. During transcription, synthesizes subgenomic RNAs and assures their capping by a cap-snatching mechanism, which involves the endonuclease activity cleaving the host capped pre-mRNAs. These short capped RNAs are then used as primers for viral transcription. The 3'-end of subgenomic mRNAs molecules are heterogeneous and not polyadenylated. The replicase function is to direct synthesis of antigenomic and genomic RNA which are encapsidated and non capped. As a consequence of the use of the same enzyme for both transcription and replication, these mechanisms need to be well coordinated. These processes may be regulated by proteins N and Z in a dose-dependent manner. Z protein inhibits the viral polymerase L und thus the viral transcription and RNA synthesis.</text>
</comment>
<comment type="caution">
    <text evidence="14">Lacks conserved residue(s) required for the propagation of feature annotation.</text>
</comment>
<comment type="subcellular location">
    <subcellularLocation>
        <location evidence="1">Host cell</location>
    </subcellularLocation>
    <subcellularLocation>
        <location evidence="14 15">Virion</location>
    </subcellularLocation>
    <subcellularLocation>
        <location evidence="14 15">Host cytoplasm</location>
    </subcellularLocation>
</comment>
<evidence type="ECO:0000256" key="7">
    <source>
        <dbReference type="ARBA" id="ARBA00022741"/>
    </source>
</evidence>
<reference evidence="17" key="1">
    <citation type="submission" date="2019-05" db="EMBL/GenBank/DDBJ databases">
        <title>Genomic Characterization of 104 Bunyaviruses in the Families Peribunyaviridae, Nairoviridae, and Phenuiviridae.</title>
        <authorList>
            <person name="Kapuscinski M."/>
            <person name="Bergren N."/>
            <person name="Russell B."/>
            <person name="Lee J."/>
            <person name="Borland E."/>
            <person name="King D."/>
            <person name="Burkhalter K."/>
            <person name="Stenglein M."/>
            <person name="Kading R."/>
        </authorList>
    </citation>
    <scope>NUCLEOTIDE SEQUENCE</scope>
    <source>
        <strain evidence="17">CoAn 3739</strain>
    </source>
</reference>
<keyword evidence="3 14" id="KW-0808">Transferase</keyword>
<dbReference type="Gene3D" id="1.20.1440.300">
    <property type="entry name" value="RNA-directed RNA polymerase L, helical domain"/>
    <property type="match status" value="1"/>
</dbReference>
<sequence length="2194" mass="252301">MEEYVSEFKDMVRKWVPEWEELSEQKNNVLAQVKDRAITIEGLKLLSMLVEVDSCKKHSCRHNTRMTVNAILRELKVTCPTLPDVTPDGYCMVGDVLILLEVFVRTSQEAFEKKYNQDFLKLMQLSSDLKRQNITLVPVIDGRSSYYVEYIPDWVVERLRWLLLKLMDGLRTSGEEVEELEYERLISSLSSLENQSLGLESLLAVKERGLPYKVRLEKALVSGINNKLTTDQCRTKIMEVFQQFKMLQLSGQHDRKLQATDREDMISKLQNHEFIQCSIKDMPKSEIRLCEFCSVHILGIIDQLRQSEIRHPSIESKEYFRVLSICNKIKSQKVFNTRRNTLLVLDLIMYNILCDLDKSSPGTVFREVLLMQGLPSVNDRLINVDFLIEQITKKFIKNPSWLEKAKKRLSLVCSEFPLDDILPLLREPDIEYYFDLKTSILDEWGAKPYLQYKTKSRCMCGGRPGRGQPDYAIMGESEFEELLKALSSLSLSLINSMKTAAVPKMKVNNADEFYGKVYCDEVFFQRFGEGGSLTLLYQKTGERSRCYAVAFRSKSGGLYETKASFYCDPKRFFLPIFSADVIQRTCEEMLSWLDFMSQPLLDLVSDLLRRLILCILCTPSKRIQIYLQGFRYYIMAFVNEVHFKELFEKLKVVMLTPSEWQTAILIDDLILLVLNNSREEDMAKIFKFVLNVSYLCHFITKETPDRLTDQIKCFEKFLEPKLKFDSVLVNPSNSMELPIEEEEKMVHDMERLLSKKLESKCEGRPGINKDVLSVCLSLFNNGSLEVKPSLPCDPMTPSFTSTALDMSSNKSVVVPKLDEVGEVITEYDYSSIVSAVVVEMVEHFKTKGKYKLDPKEINFKILKRLSSLIQIKKESVEPDETEELLSEDQSDCLKEIETRVSKVLSKVDTNVKPDLKTPCPLERLWPKSTMVIIKRETSLHDVKDFDYNLFSAEVYEDLVNLIYEDVTARSMYFADRLMNPCPLEYLIKNLTLKAYKEADYFECFKYILIASDFDNRVGRYDHKSRSRLGFTDAALQIRETSRISSRESNSESIAKRLDQSFFTNSSLRNLCFYSDESPTERSSVSTNVGRLKFGLSYKEQVGGNRELYVGDLNTKLTTRLIEDYSESLMQSMRYTCLNNEKEFERALLDMKSVVRQSGLAVSMDHSKWGPHMSPVIFAALLKGLEFNLKDGSEVPNAAIVNILLWHIHKMVEVPFNVVEAYMKGFLKRGLGMMDKGGCTIAEEFMFGYFEKGKVPSHISSVLDMGQGILHNTSDLYGLITEQFINYALELCYGVRFISYTSSDDEIMLSLNEAFKFKDRDELNVDLVLDCMEFHYFLSDKLNKFVSPKTVVGTFASEFKSRFFIWSQEVPLLTKFVAAALHNIKAKAPNQQADTIDTILDQCVANGVSIEVVGAIAKRTNSMIIYSGFPNDPFLCLEEMDVLDWVNGSRGYRLQRSIESLFPDDLLLSIIRKACRKIFYKIQSGALEESYIVTTLQQSPDDCLKQLLETCDVETEAIEDALDIRWLNLRVHGDLRLVLRTKLMSTTRTVQREEIPSLVKSVQSKLSKNYVRGAKKILADAINKSAFQSSVASGFIGVCKSMGSRCVRDGKGGFKYIRDITGKITLHRDCHHCNQRKGVYCKAALSEVSEYSRPLIWDYFALVLTNACELGNWVFQKAEVPKIITHLNNPNHFWPIKPSTHSELEDKVGINHILYSIRRNFPTLFDEHISPFLSDLNMLRLSWVQKIKFLDLCVAIDITSECLGIVSHIIKHRREELYIVKQNELAMSHSRESHPLERGFNLEPEEVCANFLIQILFESMLVPVIMSTSQFKKYFWFGEVELLPNNAQHDLKQLTQFVCDCKKNNTSRTMNLDDLDVGFVSSKLILSCANLNISVFINELDWMNRDDYENMEQLILASPSEIIPIELNLTFSHKRVSHKFRYERSTNYILKLRFLIERGSLLDSLDCDGYLLLKPHSVEYYVSQSSGNHISLDGVSLLVLNPLINGKDVLDFNDLLEDQDVRFKSRSAVFQKVKLDMKDYFKDLKNKFSYKLIGPDVGMQPLILENGLIKEGNRVVSRLEVNLDSKVVIIALEALEPEKRSKFIANLFQYLSSAQSHNKGIIMTEQDLRYMIENFPEVFEHMLHDAKDWLNCGHFSIVKSKTLGTVMIADEKGPFKIKGIRCRKLFEDNESVEIE</sequence>
<gene>
    <name evidence="14" type="primary">L</name>
</gene>
<dbReference type="Pfam" id="PF06317">
    <property type="entry name" value="Arena_RNA_pol"/>
    <property type="match status" value="1"/>
</dbReference>
<comment type="cofactor">
    <cofactor evidence="14">
        <name>Mg(2+)</name>
        <dbReference type="ChEBI" id="CHEBI:18420"/>
    </cofactor>
    <cofactor evidence="14">
        <name>Mn(2+)</name>
        <dbReference type="ChEBI" id="CHEBI:29035"/>
    </cofactor>
    <text evidence="14">For polymerase activity.</text>
</comment>
<dbReference type="InterPro" id="IPR026382">
    <property type="entry name" value="CapSnatch_arenavir"/>
</dbReference>
<accession>A0A7D5HQQ5</accession>
<evidence type="ECO:0000256" key="14">
    <source>
        <dbReference type="HAMAP-Rule" id="MF_04086"/>
    </source>
</evidence>
<organismHost>
    <name type="scientific">Homo sapiens</name>
    <name type="common">Human</name>
    <dbReference type="NCBI Taxonomy" id="9606"/>
</organismHost>
<dbReference type="HAMAP" id="MF_04086">
    <property type="entry name" value="ARENA_L"/>
    <property type="match status" value="1"/>
</dbReference>
<dbReference type="GO" id="GO:0003968">
    <property type="term" value="F:RNA-directed RNA polymerase activity"/>
    <property type="evidence" value="ECO:0007669"/>
    <property type="project" value="UniProtKB-UniRule"/>
</dbReference>
<feature type="binding site" evidence="14">
    <location>
        <position position="88"/>
    </location>
    <ligand>
        <name>Mn(2+)</name>
        <dbReference type="ChEBI" id="CHEBI:29035"/>
        <label>2</label>
    </ligand>
</feature>
<comment type="miscellaneous">
    <text evidence="14">Classified as His(-) endonuclease since it does not have a histidine upstream of the active site that coordinates the first cation. His(-) endonucleases display very low activity in vitro, although they are clearly active in vivo.</text>
</comment>
<keyword evidence="4 14" id="KW-0548">Nucleotidyltransferase</keyword>
<dbReference type="PROSITE" id="PS50525">
    <property type="entry name" value="RDRP_SSRNA_NEG_SEG"/>
    <property type="match status" value="1"/>
</dbReference>
<keyword evidence="9 14" id="KW-0460">Magnesium</keyword>
<evidence type="ECO:0000256" key="1">
    <source>
        <dbReference type="ARBA" id="ARBA00004340"/>
    </source>
</evidence>
<dbReference type="Pfam" id="PF17296">
    <property type="entry name" value="ArenaCapSnatch"/>
    <property type="match status" value="1"/>
</dbReference>
<comment type="similarity">
    <text evidence="14 15">Belongs to the Bunyavirales RNA polymerase family.</text>
</comment>
<dbReference type="GO" id="GO:0030430">
    <property type="term" value="C:host cell cytoplasm"/>
    <property type="evidence" value="ECO:0007669"/>
    <property type="project" value="UniProtKB-SubCell"/>
</dbReference>
<evidence type="ECO:0000256" key="3">
    <source>
        <dbReference type="ARBA" id="ARBA00022679"/>
    </source>
</evidence>
<evidence type="ECO:0000256" key="2">
    <source>
        <dbReference type="ARBA" id="ARBA00022484"/>
    </source>
</evidence>
<keyword evidence="12 14" id="KW-1035">Host cytoplasm</keyword>
<keyword evidence="8 14" id="KW-0378">Hydrolase</keyword>
<feature type="domain" description="RdRp catalytic" evidence="16">
    <location>
        <begin position="1144"/>
        <end position="1345"/>
    </location>
</feature>
<evidence type="ECO:0000256" key="8">
    <source>
        <dbReference type="ARBA" id="ARBA00022801"/>
    </source>
</evidence>
<evidence type="ECO:0000259" key="16">
    <source>
        <dbReference type="PROSITE" id="PS50525"/>
    </source>
</evidence>
<comment type="catalytic activity">
    <reaction evidence="13 14 15">
        <text>RNA(n) + a ribonucleoside 5'-triphosphate = RNA(n+1) + diphosphate</text>
        <dbReference type="Rhea" id="RHEA:21248"/>
        <dbReference type="Rhea" id="RHEA-COMP:14527"/>
        <dbReference type="Rhea" id="RHEA-COMP:17342"/>
        <dbReference type="ChEBI" id="CHEBI:33019"/>
        <dbReference type="ChEBI" id="CHEBI:61557"/>
        <dbReference type="ChEBI" id="CHEBI:140395"/>
        <dbReference type="EC" id="2.7.7.48"/>
    </reaction>
</comment>
<proteinExistence type="inferred from homology"/>
<organism evidence="17">
    <name type="scientific">Pichinde mammarenavirus</name>
    <name type="common">PICV</name>
    <name type="synonym">Pichind mammarenavirus</name>
    <dbReference type="NCBI Taxonomy" id="3052300"/>
    <lineage>
        <taxon>Viruses</taxon>
        <taxon>Riboviria</taxon>
        <taxon>Orthornavirae</taxon>
        <taxon>Negarnaviricota</taxon>
        <taxon>Polyploviricotina</taxon>
        <taxon>Bunyaviricetes</taxon>
        <taxon>Hareavirales</taxon>
        <taxon>Arenaviridae</taxon>
        <taxon>Mammarenavirus</taxon>
    </lineage>
</organism>
<dbReference type="GO" id="GO:0046872">
    <property type="term" value="F:metal ion binding"/>
    <property type="evidence" value="ECO:0007669"/>
    <property type="project" value="UniProtKB-KW"/>
</dbReference>
<dbReference type="GO" id="GO:0044423">
    <property type="term" value="C:virion component"/>
    <property type="evidence" value="ECO:0007669"/>
    <property type="project" value="UniProtKB-KW"/>
</dbReference>
<dbReference type="Gene3D" id="3.30.70.2640">
    <property type="entry name" value="Arenavirus RNA polymerase"/>
    <property type="match status" value="1"/>
</dbReference>
<evidence type="ECO:0000256" key="13">
    <source>
        <dbReference type="ARBA" id="ARBA00048744"/>
    </source>
</evidence>
<evidence type="ECO:0000256" key="12">
    <source>
        <dbReference type="ARBA" id="ARBA00023200"/>
    </source>
</evidence>
<evidence type="ECO:0000256" key="6">
    <source>
        <dbReference type="ARBA" id="ARBA00022723"/>
    </source>
</evidence>
<dbReference type="InterPro" id="IPR010453">
    <property type="entry name" value="RNA_pol_arenavir"/>
</dbReference>
<evidence type="ECO:0000256" key="15">
    <source>
        <dbReference type="PIRNR" id="PIRNR000836"/>
    </source>
</evidence>
<evidence type="ECO:0000256" key="11">
    <source>
        <dbReference type="ARBA" id="ARBA00022953"/>
    </source>
</evidence>
<dbReference type="GO" id="GO:0000166">
    <property type="term" value="F:nucleotide binding"/>
    <property type="evidence" value="ECO:0007669"/>
    <property type="project" value="UniProtKB-UniRule"/>
</dbReference>
<keyword evidence="6 14" id="KW-0479">Metal-binding</keyword>
<keyword evidence="14" id="KW-0464">Manganese</keyword>
<dbReference type="InterPro" id="IPR007099">
    <property type="entry name" value="RNA-dir_pol_NSvirus"/>
</dbReference>
<organismHost>
    <name type="scientific">Cavia cutleri</name>
    <name type="common">Guinea pig</name>
    <dbReference type="NCBI Taxonomy" id="10144"/>
</organismHost>
<comment type="domain">
    <text evidence="14">The N-terminus contains the endonuclease activity (endoN). The central region contains the RdRp activity.</text>
</comment>
<protein>
    <recommendedName>
        <fullName evidence="14">RNA-directed RNA polymerase L</fullName>
        <shortName evidence="14">Protein L</shortName>
        <ecNumber evidence="14">2.7.7.48</ecNumber>
    </recommendedName>
    <alternativeName>
        <fullName evidence="14">Large structural protein</fullName>
    </alternativeName>
    <alternativeName>
        <fullName evidence="14">Replicase</fullName>
    </alternativeName>
    <alternativeName>
        <fullName evidence="14">Transcriptase</fullName>
    </alternativeName>
    <domain>
        <recommendedName>
            <fullName evidence="14">cap-snatching endonuclease</fullName>
            <ecNumber evidence="14">3.1.-.-</ecNumber>
        </recommendedName>
    </domain>
</protein>
<dbReference type="GO" id="GO:0039689">
    <property type="term" value="P:negative stranded viral RNA replication"/>
    <property type="evidence" value="ECO:0007669"/>
    <property type="project" value="UniProtKB-UniRule"/>
</dbReference>
<dbReference type="EMBL" id="MK896488">
    <property type="protein sequence ID" value="QLA46853.1"/>
    <property type="molecule type" value="Genomic_RNA"/>
</dbReference>
<organismHost>
    <name type="scientific">Nephelomys albigularis</name>
    <name type="common">Tomes's rice rat</name>
    <name type="synonym">Oryzomys albigularis</name>
    <dbReference type="NCBI Taxonomy" id="530178"/>
</organismHost>
<comment type="cofactor">
    <cofactor evidence="14">
        <name>Mn(2+)</name>
        <dbReference type="ChEBI" id="CHEBI:29035"/>
    </cofactor>
    <text evidence="14">For endonuclease activity. Binds 2 Mn(2+) ions in the active site. The divalent metal ions are crucial for catalytic activity.</text>
</comment>
<evidence type="ECO:0000256" key="10">
    <source>
        <dbReference type="ARBA" id="ARBA00022844"/>
    </source>
</evidence>
<feature type="binding site" evidence="14">
    <location>
        <position position="1304"/>
    </location>
    <ligand>
        <name>Mg(2+)</name>
        <dbReference type="ChEBI" id="CHEBI:18420"/>
        <note>catalytic; for RdRp activity</note>
    </ligand>
</feature>
<name>A0A7D5HQQ5_PIARV</name>